<dbReference type="PANTHER" id="PTHR46154">
    <property type="match status" value="1"/>
</dbReference>
<gene>
    <name evidence="4" type="primary">LOC106011420</name>
</gene>
<feature type="transmembrane region" description="Helical" evidence="2">
    <location>
        <begin position="191"/>
        <end position="213"/>
    </location>
</feature>
<feature type="transmembrane region" description="Helical" evidence="2">
    <location>
        <begin position="163"/>
        <end position="184"/>
    </location>
</feature>
<keyword evidence="2" id="KW-1133">Transmembrane helix</keyword>
<dbReference type="InterPro" id="IPR038377">
    <property type="entry name" value="Na/Glc_symporter_sf"/>
</dbReference>
<keyword evidence="3" id="KW-1185">Reference proteome</keyword>
<dbReference type="Proteomes" id="UP000694888">
    <property type="component" value="Unplaced"/>
</dbReference>
<dbReference type="InterPro" id="IPR031155">
    <property type="entry name" value="DUR"/>
</dbReference>
<keyword evidence="1" id="KW-0813">Transport</keyword>
<name>A0ABM0ZXD0_APLCA</name>
<dbReference type="RefSeq" id="XP_012936448.1">
    <property type="nucleotide sequence ID" value="XM_013080994.1"/>
</dbReference>
<evidence type="ECO:0000313" key="4">
    <source>
        <dbReference type="RefSeq" id="XP_012936448.1"/>
    </source>
</evidence>
<sequence length="304" mass="33058">MAQSEMGLAGSYMVLTMLIMAVMSSGSGEVMAISSIIVYDIYQTHIRPFKRTYGTGHCILCGEVKAKELNSDQEEKDHEEPSRPKVCQCPLVSDCPRCYDDLRRISNNAGTNKQRVYSCSYHGDYRSYLDQLVTFKSWCILWVTIALVPVGLVIDVSGVDLNYVMVCGFILTTPSFPPALMAIIWTKTSGLGVIVGSIVGLVGGITANFIAVFRMAKRVAYIGGAISLLLFIVVIPGTMASLHVLSESEFRTWVVILQLRTNMKTGVRSKQGNSHSSDVKRGSDVIADDGAGVNLVSINSEPVG</sequence>
<reference evidence="4" key="1">
    <citation type="submission" date="2025-08" db="UniProtKB">
        <authorList>
            <consortium name="RefSeq"/>
        </authorList>
    </citation>
    <scope>IDENTIFICATION</scope>
</reference>
<keyword evidence="2" id="KW-0472">Membrane</keyword>
<evidence type="ECO:0000256" key="1">
    <source>
        <dbReference type="ARBA" id="ARBA00022448"/>
    </source>
</evidence>
<feature type="transmembrane region" description="Helical" evidence="2">
    <location>
        <begin position="138"/>
        <end position="157"/>
    </location>
</feature>
<dbReference type="Gene3D" id="1.20.1730.10">
    <property type="entry name" value="Sodium/glucose cotransporter"/>
    <property type="match status" value="1"/>
</dbReference>
<dbReference type="GeneID" id="106011420"/>
<keyword evidence="2" id="KW-0812">Transmembrane</keyword>
<dbReference type="PANTHER" id="PTHR46154:SF4">
    <property type="entry name" value="UREA ACTIVE TRANSPORTER"/>
    <property type="match status" value="1"/>
</dbReference>
<evidence type="ECO:0000313" key="3">
    <source>
        <dbReference type="Proteomes" id="UP000694888"/>
    </source>
</evidence>
<evidence type="ECO:0000256" key="2">
    <source>
        <dbReference type="SAM" id="Phobius"/>
    </source>
</evidence>
<protein>
    <submittedName>
        <fullName evidence="4">Uncharacterized protein LOC106011420</fullName>
    </submittedName>
</protein>
<organism evidence="3 4">
    <name type="scientific">Aplysia californica</name>
    <name type="common">California sea hare</name>
    <dbReference type="NCBI Taxonomy" id="6500"/>
    <lineage>
        <taxon>Eukaryota</taxon>
        <taxon>Metazoa</taxon>
        <taxon>Spiralia</taxon>
        <taxon>Lophotrochozoa</taxon>
        <taxon>Mollusca</taxon>
        <taxon>Gastropoda</taxon>
        <taxon>Heterobranchia</taxon>
        <taxon>Euthyneura</taxon>
        <taxon>Tectipleura</taxon>
        <taxon>Aplysiida</taxon>
        <taxon>Aplysioidea</taxon>
        <taxon>Aplysiidae</taxon>
        <taxon>Aplysia</taxon>
    </lineage>
</organism>
<proteinExistence type="predicted"/>
<feature type="transmembrane region" description="Helical" evidence="2">
    <location>
        <begin position="12"/>
        <end position="42"/>
    </location>
</feature>
<accession>A0ABM0ZXD0</accession>
<feature type="transmembrane region" description="Helical" evidence="2">
    <location>
        <begin position="219"/>
        <end position="242"/>
    </location>
</feature>